<gene>
    <name evidence="1" type="ORF">GCM10011514_17350</name>
</gene>
<comment type="caution">
    <text evidence="1">The sequence shown here is derived from an EMBL/GenBank/DDBJ whole genome shotgun (WGS) entry which is preliminary data.</text>
</comment>
<reference evidence="1" key="1">
    <citation type="journal article" date="2014" name="Int. J. Syst. Evol. Microbiol.">
        <title>Complete genome sequence of Corynebacterium casei LMG S-19264T (=DSM 44701T), isolated from a smear-ripened cheese.</title>
        <authorList>
            <consortium name="US DOE Joint Genome Institute (JGI-PGF)"/>
            <person name="Walter F."/>
            <person name="Albersmeier A."/>
            <person name="Kalinowski J."/>
            <person name="Ruckert C."/>
        </authorList>
    </citation>
    <scope>NUCLEOTIDE SEQUENCE</scope>
    <source>
        <strain evidence="1">CGMCC 1.15958</strain>
    </source>
</reference>
<protein>
    <submittedName>
        <fullName evidence="1">Uncharacterized protein</fullName>
    </submittedName>
</protein>
<reference evidence="1" key="2">
    <citation type="submission" date="2020-09" db="EMBL/GenBank/DDBJ databases">
        <authorList>
            <person name="Sun Q."/>
            <person name="Zhou Y."/>
        </authorList>
    </citation>
    <scope>NUCLEOTIDE SEQUENCE</scope>
    <source>
        <strain evidence="1">CGMCC 1.15958</strain>
    </source>
</reference>
<dbReference type="AlphaFoldDB" id="A0A917DPB4"/>
<proteinExistence type="predicted"/>
<evidence type="ECO:0000313" key="2">
    <source>
        <dbReference type="Proteomes" id="UP000609064"/>
    </source>
</evidence>
<name>A0A917DPB4_9BACT</name>
<sequence>MKILKRDPLLENIHKGLLKAYAHIPAELEQEKKRKEALKDKK</sequence>
<keyword evidence="2" id="KW-1185">Reference proteome</keyword>
<dbReference type="EMBL" id="BMKK01000003">
    <property type="protein sequence ID" value="GGD53733.1"/>
    <property type="molecule type" value="Genomic_DNA"/>
</dbReference>
<accession>A0A917DPB4</accession>
<evidence type="ECO:0000313" key="1">
    <source>
        <dbReference type="EMBL" id="GGD53733.1"/>
    </source>
</evidence>
<organism evidence="1 2">
    <name type="scientific">Emticicia aquatilis</name>
    <dbReference type="NCBI Taxonomy" id="1537369"/>
    <lineage>
        <taxon>Bacteria</taxon>
        <taxon>Pseudomonadati</taxon>
        <taxon>Bacteroidota</taxon>
        <taxon>Cytophagia</taxon>
        <taxon>Cytophagales</taxon>
        <taxon>Leadbetterellaceae</taxon>
        <taxon>Emticicia</taxon>
    </lineage>
</organism>
<dbReference type="RefSeq" id="WP_255364420.1">
    <property type="nucleotide sequence ID" value="NZ_BMKK01000003.1"/>
</dbReference>
<dbReference type="Proteomes" id="UP000609064">
    <property type="component" value="Unassembled WGS sequence"/>
</dbReference>